<evidence type="ECO:0000256" key="8">
    <source>
        <dbReference type="ARBA" id="ARBA00022741"/>
    </source>
</evidence>
<dbReference type="PANTHER" id="PTHR24056">
    <property type="entry name" value="CELL DIVISION PROTEIN KINASE"/>
    <property type="match status" value="1"/>
</dbReference>
<evidence type="ECO:0000259" key="17">
    <source>
        <dbReference type="PROSITE" id="PS50011"/>
    </source>
</evidence>
<dbReference type="PANTHER" id="PTHR24056:SF241">
    <property type="entry name" value="CYCLIN-DEPENDENT KINASE-LIKE 2"/>
    <property type="match status" value="1"/>
</dbReference>
<evidence type="ECO:0000256" key="5">
    <source>
        <dbReference type="ARBA" id="ARBA00022490"/>
    </source>
</evidence>
<evidence type="ECO:0000256" key="14">
    <source>
        <dbReference type="ARBA" id="ARBA00048367"/>
    </source>
</evidence>
<dbReference type="CDD" id="cd07846">
    <property type="entry name" value="STKc_CDKL2_3"/>
    <property type="match status" value="1"/>
</dbReference>
<dbReference type="SUPFAM" id="SSF56112">
    <property type="entry name" value="Protein kinase-like (PK-like)"/>
    <property type="match status" value="1"/>
</dbReference>
<dbReference type="PROSITE" id="PS50011">
    <property type="entry name" value="PROTEIN_KINASE_DOM"/>
    <property type="match status" value="1"/>
</dbReference>
<evidence type="ECO:0000256" key="7">
    <source>
        <dbReference type="ARBA" id="ARBA00022679"/>
    </source>
</evidence>
<feature type="region of interest" description="Disordered" evidence="16">
    <location>
        <begin position="301"/>
        <end position="331"/>
    </location>
</feature>
<comment type="catalytic activity">
    <reaction evidence="14">
        <text>L-seryl-[protein] + ATP = O-phospho-L-seryl-[protein] + ADP + H(+)</text>
        <dbReference type="Rhea" id="RHEA:17989"/>
        <dbReference type="Rhea" id="RHEA-COMP:9863"/>
        <dbReference type="Rhea" id="RHEA-COMP:11604"/>
        <dbReference type="ChEBI" id="CHEBI:15378"/>
        <dbReference type="ChEBI" id="CHEBI:29999"/>
        <dbReference type="ChEBI" id="CHEBI:30616"/>
        <dbReference type="ChEBI" id="CHEBI:83421"/>
        <dbReference type="ChEBI" id="CHEBI:456216"/>
        <dbReference type="EC" id="2.7.11.22"/>
    </reaction>
</comment>
<dbReference type="Proteomes" id="UP000694397">
    <property type="component" value="Chromosome 3"/>
</dbReference>
<dbReference type="InterPro" id="IPR017441">
    <property type="entry name" value="Protein_kinase_ATP_BS"/>
</dbReference>
<dbReference type="InterPro" id="IPR011009">
    <property type="entry name" value="Kinase-like_dom_sf"/>
</dbReference>
<dbReference type="GO" id="GO:0005634">
    <property type="term" value="C:nucleus"/>
    <property type="evidence" value="ECO:0007669"/>
    <property type="project" value="UniProtKB-SubCell"/>
</dbReference>
<dbReference type="Pfam" id="PF00069">
    <property type="entry name" value="Pkinase"/>
    <property type="match status" value="1"/>
</dbReference>
<evidence type="ECO:0000313" key="19">
    <source>
        <dbReference type="Proteomes" id="UP000694397"/>
    </source>
</evidence>
<evidence type="ECO:0000256" key="16">
    <source>
        <dbReference type="SAM" id="MobiDB-lite"/>
    </source>
</evidence>
<reference evidence="18 19" key="1">
    <citation type="submission" date="2019-04" db="EMBL/GenBank/DDBJ databases">
        <authorList>
            <consortium name="Wellcome Sanger Institute Data Sharing"/>
        </authorList>
    </citation>
    <scope>NUCLEOTIDE SEQUENCE [LARGE SCALE GENOMIC DNA]</scope>
</reference>
<dbReference type="PROSITE" id="PS00108">
    <property type="entry name" value="PROTEIN_KINASE_ST"/>
    <property type="match status" value="1"/>
</dbReference>
<organism evidence="18 19">
    <name type="scientific">Scleropages formosus</name>
    <name type="common">Asian bonytongue</name>
    <name type="synonym">Osteoglossum formosum</name>
    <dbReference type="NCBI Taxonomy" id="113540"/>
    <lineage>
        <taxon>Eukaryota</taxon>
        <taxon>Metazoa</taxon>
        <taxon>Chordata</taxon>
        <taxon>Craniata</taxon>
        <taxon>Vertebrata</taxon>
        <taxon>Euteleostomi</taxon>
        <taxon>Actinopterygii</taxon>
        <taxon>Neopterygii</taxon>
        <taxon>Teleostei</taxon>
        <taxon>Osteoglossocephala</taxon>
        <taxon>Osteoglossomorpha</taxon>
        <taxon>Osteoglossiformes</taxon>
        <taxon>Osteoglossidae</taxon>
        <taxon>Scleropages</taxon>
    </lineage>
</organism>
<comment type="catalytic activity">
    <reaction evidence="13">
        <text>L-threonyl-[protein] + ATP = O-phospho-L-threonyl-[protein] + ADP + H(+)</text>
        <dbReference type="Rhea" id="RHEA:46608"/>
        <dbReference type="Rhea" id="RHEA-COMP:11060"/>
        <dbReference type="Rhea" id="RHEA-COMP:11605"/>
        <dbReference type="ChEBI" id="CHEBI:15378"/>
        <dbReference type="ChEBI" id="CHEBI:30013"/>
        <dbReference type="ChEBI" id="CHEBI:30616"/>
        <dbReference type="ChEBI" id="CHEBI:61977"/>
        <dbReference type="ChEBI" id="CHEBI:456216"/>
        <dbReference type="EC" id="2.7.11.22"/>
    </reaction>
</comment>
<dbReference type="InterPro" id="IPR050108">
    <property type="entry name" value="CDK"/>
</dbReference>
<evidence type="ECO:0000256" key="11">
    <source>
        <dbReference type="ARBA" id="ARBA00023242"/>
    </source>
</evidence>
<protein>
    <recommendedName>
        <fullName evidence="12">Cyclin-dependent kinase-like 2</fullName>
        <ecNumber evidence="4">2.7.11.22</ecNumber>
    </recommendedName>
</protein>
<dbReference type="PROSITE" id="PS00107">
    <property type="entry name" value="PROTEIN_KINASE_ATP"/>
    <property type="match status" value="1"/>
</dbReference>
<keyword evidence="9" id="KW-0418">Kinase</keyword>
<keyword evidence="6" id="KW-0723">Serine/threonine-protein kinase</keyword>
<comment type="subcellular location">
    <subcellularLocation>
        <location evidence="2">Cytoplasm</location>
    </subcellularLocation>
    <subcellularLocation>
        <location evidence="1">Nucleus</location>
    </subcellularLocation>
</comment>
<sequence length="551" mass="62389">MEKYDTLGLLGEGSYGVVIKCRNKENGTIVAVKKFLGCEDDKVVKKIALREIKMLKQLRHENLINLLEVCRKKRRWYLVFEFVERTVLDDLEQHPGGLEYNKVRRYLFQILRAVAFCHQHNVIHRDIKPENVLVSQSGVIKLCDFGFARSTAAPGEIYTDYVATRWYRAPELLVGDSKYGKAVDVWAVGCLFVEMLTGEPLFPGDSDIDQLHHIIRCFGHLTPKHQELFYKNPVFAGVSLPEVTERVTLEQRFPKFSPVVSDLTKRCLQIDPDLRPPCSDLLHHDFFSKDSFAARFAQELNSKTQKDDRESPFLPKMPKMTKREKEDCATDDKDVTYKVSSRPAAEKDPNAAPLIPPIANSPLVIITNGLNWSMSGGRSPGLPAAPVNIWSNDKTKKHVNTLSRMSQQALYSGYGGNLSGQVHSSVKCHTSGVTVHFQYNKTTGGRTAASILENYKSESQGLSIKGRFSINTSKKSCRWATARVSRGLECCRRFAAQLTFLSHYVVCLRAQQYRSHHKMVFFTTTTPAHVLSNSVQAHKVRNKFRDRSGYV</sequence>
<dbReference type="InterPro" id="IPR000719">
    <property type="entry name" value="Prot_kinase_dom"/>
</dbReference>
<evidence type="ECO:0000256" key="9">
    <source>
        <dbReference type="ARBA" id="ARBA00022777"/>
    </source>
</evidence>
<evidence type="ECO:0000256" key="2">
    <source>
        <dbReference type="ARBA" id="ARBA00004496"/>
    </source>
</evidence>
<comment type="similarity">
    <text evidence="3">Belongs to the protein kinase superfamily. CMGC Ser/Thr protein kinase family. CDC2/CDKX subfamily.</text>
</comment>
<keyword evidence="5" id="KW-0963">Cytoplasm</keyword>
<dbReference type="AlphaFoldDB" id="A0A8C9RYQ1"/>
<evidence type="ECO:0000256" key="1">
    <source>
        <dbReference type="ARBA" id="ARBA00004123"/>
    </source>
</evidence>
<evidence type="ECO:0000256" key="6">
    <source>
        <dbReference type="ARBA" id="ARBA00022527"/>
    </source>
</evidence>
<keyword evidence="11" id="KW-0539">Nucleus</keyword>
<dbReference type="GO" id="GO:0004693">
    <property type="term" value="F:cyclin-dependent protein serine/threonine kinase activity"/>
    <property type="evidence" value="ECO:0007669"/>
    <property type="project" value="UniProtKB-EC"/>
</dbReference>
<evidence type="ECO:0000256" key="13">
    <source>
        <dbReference type="ARBA" id="ARBA00047811"/>
    </source>
</evidence>
<dbReference type="Gene3D" id="3.30.200.20">
    <property type="entry name" value="Phosphorylase Kinase, domain 1"/>
    <property type="match status" value="1"/>
</dbReference>
<dbReference type="InterPro" id="IPR008271">
    <property type="entry name" value="Ser/Thr_kinase_AS"/>
</dbReference>
<dbReference type="GO" id="GO:0005737">
    <property type="term" value="C:cytoplasm"/>
    <property type="evidence" value="ECO:0007669"/>
    <property type="project" value="UniProtKB-SubCell"/>
</dbReference>
<feature type="binding site" evidence="15">
    <location>
        <position position="34"/>
    </location>
    <ligand>
        <name>ATP</name>
        <dbReference type="ChEBI" id="CHEBI:30616"/>
    </ligand>
</feature>
<keyword evidence="19" id="KW-1185">Reference proteome</keyword>
<dbReference type="GeneTree" id="ENSGT00940000160368"/>
<evidence type="ECO:0000256" key="10">
    <source>
        <dbReference type="ARBA" id="ARBA00022840"/>
    </source>
</evidence>
<dbReference type="FunFam" id="3.30.200.20:FF:000049">
    <property type="entry name" value="cyclin-dependent kinase-like 1 isoform X1"/>
    <property type="match status" value="1"/>
</dbReference>
<reference evidence="18" key="3">
    <citation type="submission" date="2025-09" db="UniProtKB">
        <authorList>
            <consortium name="Ensembl"/>
        </authorList>
    </citation>
    <scope>IDENTIFICATION</scope>
</reference>
<keyword evidence="8 15" id="KW-0547">Nucleotide-binding</keyword>
<name>A0A8C9RYQ1_SCLFO</name>
<dbReference type="FunFam" id="1.10.510.10:FF:000261">
    <property type="entry name" value="cyclin-dependent kinase-like 2 isoform X2"/>
    <property type="match status" value="1"/>
</dbReference>
<gene>
    <name evidence="18" type="primary">CDKL2</name>
</gene>
<evidence type="ECO:0000256" key="15">
    <source>
        <dbReference type="PROSITE-ProRule" id="PRU10141"/>
    </source>
</evidence>
<feature type="domain" description="Protein kinase" evidence="17">
    <location>
        <begin position="4"/>
        <end position="287"/>
    </location>
</feature>
<dbReference type="OrthoDB" id="548217at2759"/>
<dbReference type="Gene3D" id="1.10.510.10">
    <property type="entry name" value="Transferase(Phosphotransferase) domain 1"/>
    <property type="match status" value="1"/>
</dbReference>
<dbReference type="SMART" id="SM00220">
    <property type="entry name" value="S_TKc"/>
    <property type="match status" value="1"/>
</dbReference>
<evidence type="ECO:0000256" key="3">
    <source>
        <dbReference type="ARBA" id="ARBA00006485"/>
    </source>
</evidence>
<accession>A0A8C9RYQ1</accession>
<feature type="compositionally biased region" description="Basic and acidic residues" evidence="16">
    <location>
        <begin position="321"/>
        <end position="331"/>
    </location>
</feature>
<reference evidence="18" key="2">
    <citation type="submission" date="2025-08" db="UniProtKB">
        <authorList>
            <consortium name="Ensembl"/>
        </authorList>
    </citation>
    <scope>IDENTIFICATION</scope>
</reference>
<keyword evidence="10 15" id="KW-0067">ATP-binding</keyword>
<proteinExistence type="inferred from homology"/>
<evidence type="ECO:0000256" key="12">
    <source>
        <dbReference type="ARBA" id="ARBA00039642"/>
    </source>
</evidence>
<dbReference type="Ensembl" id="ENSSFOT00015021457.2">
    <property type="protein sequence ID" value="ENSSFOP00015021221.2"/>
    <property type="gene ID" value="ENSSFOG00015013655.2"/>
</dbReference>
<keyword evidence="7" id="KW-0808">Transferase</keyword>
<evidence type="ECO:0000313" key="18">
    <source>
        <dbReference type="Ensembl" id="ENSSFOP00015021221.2"/>
    </source>
</evidence>
<dbReference type="EC" id="2.7.11.22" evidence="4"/>
<dbReference type="GO" id="GO:0005524">
    <property type="term" value="F:ATP binding"/>
    <property type="evidence" value="ECO:0007669"/>
    <property type="project" value="UniProtKB-UniRule"/>
</dbReference>
<evidence type="ECO:0000256" key="4">
    <source>
        <dbReference type="ARBA" id="ARBA00012425"/>
    </source>
</evidence>